<dbReference type="Proteomes" id="UP000250579">
    <property type="component" value="Chromosome"/>
</dbReference>
<sequence length="292" mass="32806">MNTYTARSLVEFVEIIDGLEADEPNSLWFRGQSNANYQLIPGALRNIHKSHDYLGREIDESVVTVSSGGLYAGPNSERMMQEFKQLARPFLEHQPANDFEWMFIAQHHGLPTRLLDWSTNALVALYFAVKGAPTREGDGIEECERFEQHSMSDEGFAVFSMDPSKINEETILTARTIDIASDAEGWDQYLNPMSKSTITLPICITAPHMTTRIRAQSGVFTLHGAKIAALDYYDVLQPLITKIFIPYTATTDILTSLARMGINESFIYPSLDSIAKDVSNAENLRYANARRK</sequence>
<evidence type="ECO:0000313" key="2">
    <source>
        <dbReference type="EMBL" id="AXA68174.1"/>
    </source>
</evidence>
<evidence type="ECO:0000313" key="3">
    <source>
        <dbReference type="Proteomes" id="UP000250579"/>
    </source>
</evidence>
<dbReference type="AlphaFoldDB" id="A0A2Z5ACB5"/>
<evidence type="ECO:0000259" key="1">
    <source>
        <dbReference type="SMART" id="SM00901"/>
    </source>
</evidence>
<gene>
    <name evidence="2" type="ORF">CE139_21020</name>
</gene>
<proteinExistence type="predicted"/>
<dbReference type="Pfam" id="PF08867">
    <property type="entry name" value="FRG"/>
    <property type="match status" value="1"/>
</dbReference>
<dbReference type="SMART" id="SM00901">
    <property type="entry name" value="FRG"/>
    <property type="match status" value="1"/>
</dbReference>
<protein>
    <submittedName>
        <fullName evidence="2">FRG domain-containing protein</fullName>
    </submittedName>
</protein>
<name>A0A2Z5ACB5_9PSED</name>
<dbReference type="EMBL" id="CP022198">
    <property type="protein sequence ID" value="AXA68174.1"/>
    <property type="molecule type" value="Genomic_DNA"/>
</dbReference>
<feature type="domain" description="FRG" evidence="1">
    <location>
        <begin position="23"/>
        <end position="142"/>
    </location>
</feature>
<dbReference type="RefSeq" id="WP_208692190.1">
    <property type="nucleotide sequence ID" value="NZ_CP022198.1"/>
</dbReference>
<organism evidence="2 3">
    <name type="scientific">Pseudomonas oryzihabitans</name>
    <dbReference type="NCBI Taxonomy" id="47885"/>
    <lineage>
        <taxon>Bacteria</taxon>
        <taxon>Pseudomonadati</taxon>
        <taxon>Pseudomonadota</taxon>
        <taxon>Gammaproteobacteria</taxon>
        <taxon>Pseudomonadales</taxon>
        <taxon>Pseudomonadaceae</taxon>
        <taxon>Pseudomonas</taxon>
    </lineage>
</organism>
<accession>A0A2Z5ACB5</accession>
<reference evidence="2 3" key="1">
    <citation type="submission" date="2017-06" db="EMBL/GenBank/DDBJ databases">
        <title>Evolution towards high GC content and high-temperature stress adaptation in endophytic Pseudomonas oryzihabitans impacted its plant-growth promoting traits.</title>
        <authorList>
            <person name="Nascimento F.X."/>
        </authorList>
    </citation>
    <scope>NUCLEOTIDE SEQUENCE [LARGE SCALE GENOMIC DNA]</scope>
    <source>
        <strain evidence="2 3">MS8</strain>
    </source>
</reference>
<dbReference type="InterPro" id="IPR014966">
    <property type="entry name" value="FRG-dom"/>
</dbReference>